<dbReference type="AlphaFoldDB" id="A0A817B434"/>
<evidence type="ECO:0000313" key="1">
    <source>
        <dbReference type="EMBL" id="CAF2320554.1"/>
    </source>
</evidence>
<accession>A0A817B434</accession>
<feature type="non-terminal residue" evidence="1">
    <location>
        <position position="85"/>
    </location>
</feature>
<organism evidence="1">
    <name type="scientific">Brassica napus</name>
    <name type="common">Rape</name>
    <dbReference type="NCBI Taxonomy" id="3708"/>
    <lineage>
        <taxon>Eukaryota</taxon>
        <taxon>Viridiplantae</taxon>
        <taxon>Streptophyta</taxon>
        <taxon>Embryophyta</taxon>
        <taxon>Tracheophyta</taxon>
        <taxon>Spermatophyta</taxon>
        <taxon>Magnoliopsida</taxon>
        <taxon>eudicotyledons</taxon>
        <taxon>Gunneridae</taxon>
        <taxon>Pentapetalae</taxon>
        <taxon>rosids</taxon>
        <taxon>malvids</taxon>
        <taxon>Brassicales</taxon>
        <taxon>Brassicaceae</taxon>
        <taxon>Brassiceae</taxon>
        <taxon>Brassica</taxon>
    </lineage>
</organism>
<sequence length="85" mass="9156">ESDSVENSQSDQDFTVTSGEEICKSAVILLDNQEHIEGMSTPNTKIKEACTDSAADITSSSRNFRLKAIKVEKMSALESGASKNT</sequence>
<dbReference type="EMBL" id="HG994364">
    <property type="protein sequence ID" value="CAF2320554.1"/>
    <property type="molecule type" value="Genomic_DNA"/>
</dbReference>
<name>A0A817B434_BRANA</name>
<proteinExistence type="predicted"/>
<dbReference type="Proteomes" id="UP001295469">
    <property type="component" value="Chromosome A10"/>
</dbReference>
<protein>
    <submittedName>
        <fullName evidence="1">(rape) hypothetical protein</fullName>
    </submittedName>
</protein>
<reference evidence="1" key="1">
    <citation type="submission" date="2021-01" db="EMBL/GenBank/DDBJ databases">
        <authorList>
            <consortium name="Genoscope - CEA"/>
            <person name="William W."/>
        </authorList>
    </citation>
    <scope>NUCLEOTIDE SEQUENCE</scope>
</reference>
<gene>
    <name evidence="1" type="ORF">DARMORV10_A10P08430.1</name>
</gene>